<comment type="similarity">
    <text evidence="2">Belongs to the syntaxin family.</text>
</comment>
<dbReference type="GO" id="GO:0006890">
    <property type="term" value="P:retrograde vesicle-mediated transport, Golgi to endoplasmic reticulum"/>
    <property type="evidence" value="ECO:0007669"/>
    <property type="project" value="TreeGrafter"/>
</dbReference>
<dbReference type="InterPro" id="IPR000727">
    <property type="entry name" value="T_SNARE_dom"/>
</dbReference>
<evidence type="ECO:0000256" key="4">
    <source>
        <dbReference type="ARBA" id="ARBA00022692"/>
    </source>
</evidence>
<evidence type="ECO:0000256" key="3">
    <source>
        <dbReference type="ARBA" id="ARBA00022448"/>
    </source>
</evidence>
<dbReference type="SUPFAM" id="SSF58038">
    <property type="entry name" value="SNARE fusion complex"/>
    <property type="match status" value="1"/>
</dbReference>
<evidence type="ECO:0000256" key="8">
    <source>
        <dbReference type="ARBA" id="ARBA00023136"/>
    </source>
</evidence>
<dbReference type="PANTHER" id="PTHR15959">
    <property type="entry name" value="SYNTAXIN-18"/>
    <property type="match status" value="1"/>
</dbReference>
<dbReference type="Pfam" id="PF10496">
    <property type="entry name" value="Syntaxin-18_N"/>
    <property type="match status" value="1"/>
</dbReference>
<keyword evidence="3" id="KW-0813">Transport</keyword>
<sequence>MTDLTPTLNAILLERQSPPIPVKTYNKASPADEFLKEAYRINKHITSLTTYLQKIRPQYLSLTKPPRHKPSSPKSGEEAAAASPLSDSDRDQIDTSTSLVLHDLSNSISTLSSAETLRHETATSILRKKYGRSVAGRVLAKWASGSGALGDGEGEEGKSEEQVREEEGVRVMQVVRGSVVWFLRRGLEDVVSLQRGLVERRIERVSERERSVLFKGGSGGSSARGTAAGGGTGGVGGSGGGFAVDDTVGLKGAGMDESEVRAIEEELSAEQLQLFEAENDAMVRYYEDTLSKVQNAEKSLLEISSLQQTLVSHLSTQEEYISQLVTDAESTQTNIGRGNKELKRASERRSAAQAVFWGTVGLCTSLIVWDLIF</sequence>
<keyword evidence="7" id="KW-0175">Coiled coil</keyword>
<dbReference type="InterPro" id="IPR019529">
    <property type="entry name" value="Syntaxin-18_N"/>
</dbReference>
<evidence type="ECO:0000256" key="5">
    <source>
        <dbReference type="ARBA" id="ARBA00022927"/>
    </source>
</evidence>
<proteinExistence type="inferred from homology"/>
<dbReference type="AlphaFoldDB" id="A0A5N6X8B0"/>
<keyword evidence="4" id="KW-0812">Transmembrane</keyword>
<dbReference type="EMBL" id="ML741781">
    <property type="protein sequence ID" value="KAE8329152.1"/>
    <property type="molecule type" value="Genomic_DNA"/>
</dbReference>
<evidence type="ECO:0000256" key="2">
    <source>
        <dbReference type="ARBA" id="ARBA00009063"/>
    </source>
</evidence>
<feature type="compositionally biased region" description="Basic and acidic residues" evidence="9">
    <location>
        <begin position="155"/>
        <end position="164"/>
    </location>
</feature>
<gene>
    <name evidence="11" type="ORF">BDV39DRAFT_191638</name>
</gene>
<feature type="region of interest" description="Disordered" evidence="9">
    <location>
        <begin position="145"/>
        <end position="164"/>
    </location>
</feature>
<feature type="region of interest" description="Disordered" evidence="9">
    <location>
        <begin position="215"/>
        <end position="239"/>
    </location>
</feature>
<name>A0A5N6X8B0_9EURO</name>
<dbReference type="SMART" id="SM00397">
    <property type="entry name" value="t_SNARE"/>
    <property type="match status" value="1"/>
</dbReference>
<comment type="subcellular location">
    <subcellularLocation>
        <location evidence="1">Membrane</location>
        <topology evidence="1">Single-pass type IV membrane protein</topology>
    </subcellularLocation>
</comment>
<dbReference type="GO" id="GO:0015031">
    <property type="term" value="P:protein transport"/>
    <property type="evidence" value="ECO:0007669"/>
    <property type="project" value="UniProtKB-KW"/>
</dbReference>
<dbReference type="GO" id="GO:0005783">
    <property type="term" value="C:endoplasmic reticulum"/>
    <property type="evidence" value="ECO:0007669"/>
    <property type="project" value="TreeGrafter"/>
</dbReference>
<keyword evidence="12" id="KW-1185">Reference proteome</keyword>
<dbReference type="PANTHER" id="PTHR15959:SF0">
    <property type="entry name" value="SYNTAXIN-18"/>
    <property type="match status" value="1"/>
</dbReference>
<evidence type="ECO:0000256" key="1">
    <source>
        <dbReference type="ARBA" id="ARBA00004211"/>
    </source>
</evidence>
<keyword evidence="8" id="KW-0472">Membrane</keyword>
<feature type="compositionally biased region" description="Gly residues" evidence="9">
    <location>
        <begin position="216"/>
        <end position="239"/>
    </location>
</feature>
<protein>
    <submittedName>
        <fullName evidence="11">Snare-complex protein syntaxin-18 N-terminus-domain-containing protein</fullName>
    </submittedName>
</protein>
<dbReference type="PROSITE" id="PS50192">
    <property type="entry name" value="T_SNARE"/>
    <property type="match status" value="1"/>
</dbReference>
<organism evidence="11 12">
    <name type="scientific">Aspergillus sergii</name>
    <dbReference type="NCBI Taxonomy" id="1034303"/>
    <lineage>
        <taxon>Eukaryota</taxon>
        <taxon>Fungi</taxon>
        <taxon>Dikarya</taxon>
        <taxon>Ascomycota</taxon>
        <taxon>Pezizomycotina</taxon>
        <taxon>Eurotiomycetes</taxon>
        <taxon>Eurotiomycetidae</taxon>
        <taxon>Eurotiales</taxon>
        <taxon>Aspergillaceae</taxon>
        <taxon>Aspergillus</taxon>
        <taxon>Aspergillus subgen. Circumdati</taxon>
    </lineage>
</organism>
<reference evidence="12" key="1">
    <citation type="submission" date="2019-04" db="EMBL/GenBank/DDBJ databases">
        <title>Friends and foes A comparative genomics studyof 23 Aspergillus species from section Flavi.</title>
        <authorList>
            <consortium name="DOE Joint Genome Institute"/>
            <person name="Kjaerbolling I."/>
            <person name="Vesth T."/>
            <person name="Frisvad J.C."/>
            <person name="Nybo J.L."/>
            <person name="Theobald S."/>
            <person name="Kildgaard S."/>
            <person name="Isbrandt T."/>
            <person name="Kuo A."/>
            <person name="Sato A."/>
            <person name="Lyhne E.K."/>
            <person name="Kogle M.E."/>
            <person name="Wiebenga A."/>
            <person name="Kun R.S."/>
            <person name="Lubbers R.J."/>
            <person name="Makela M.R."/>
            <person name="Barry K."/>
            <person name="Chovatia M."/>
            <person name="Clum A."/>
            <person name="Daum C."/>
            <person name="Haridas S."/>
            <person name="He G."/>
            <person name="LaButti K."/>
            <person name="Lipzen A."/>
            <person name="Mondo S."/>
            <person name="Riley R."/>
            <person name="Salamov A."/>
            <person name="Simmons B.A."/>
            <person name="Magnuson J.K."/>
            <person name="Henrissat B."/>
            <person name="Mortensen U.H."/>
            <person name="Larsen T.O."/>
            <person name="Devries R.P."/>
            <person name="Grigoriev I.V."/>
            <person name="Machida M."/>
            <person name="Baker S.E."/>
            <person name="Andersen M.R."/>
        </authorList>
    </citation>
    <scope>NUCLEOTIDE SEQUENCE [LARGE SCALE GENOMIC DNA]</scope>
    <source>
        <strain evidence="12">CBS 130017</strain>
    </source>
</reference>
<evidence type="ECO:0000256" key="7">
    <source>
        <dbReference type="ARBA" id="ARBA00023054"/>
    </source>
</evidence>
<feature type="region of interest" description="Disordered" evidence="9">
    <location>
        <begin position="60"/>
        <end position="92"/>
    </location>
</feature>
<evidence type="ECO:0000313" key="11">
    <source>
        <dbReference type="EMBL" id="KAE8329152.1"/>
    </source>
</evidence>
<evidence type="ECO:0000259" key="10">
    <source>
        <dbReference type="PROSITE" id="PS50192"/>
    </source>
</evidence>
<feature type="domain" description="T-SNARE coiled-coil homology" evidence="10">
    <location>
        <begin position="283"/>
        <end position="345"/>
    </location>
</feature>
<evidence type="ECO:0000313" key="12">
    <source>
        <dbReference type="Proteomes" id="UP000325945"/>
    </source>
</evidence>
<evidence type="ECO:0000256" key="9">
    <source>
        <dbReference type="SAM" id="MobiDB-lite"/>
    </source>
</evidence>
<dbReference type="Proteomes" id="UP000325945">
    <property type="component" value="Unassembled WGS sequence"/>
</dbReference>
<dbReference type="GO" id="GO:0031201">
    <property type="term" value="C:SNARE complex"/>
    <property type="evidence" value="ECO:0007669"/>
    <property type="project" value="TreeGrafter"/>
</dbReference>
<accession>A0A5N6X8B0</accession>
<dbReference type="Gene3D" id="1.20.5.110">
    <property type="match status" value="1"/>
</dbReference>
<keyword evidence="5" id="KW-0653">Protein transport</keyword>
<evidence type="ECO:0000256" key="6">
    <source>
        <dbReference type="ARBA" id="ARBA00022989"/>
    </source>
</evidence>
<keyword evidence="6" id="KW-1133">Transmembrane helix</keyword>